<proteinExistence type="predicted"/>
<reference evidence="1" key="2">
    <citation type="journal article" date="2022" name="Microbiol. Resour. Announc.">
        <title>Metagenome Sequencing to Explore Phylogenomics of Terrestrial Cyanobacteria.</title>
        <authorList>
            <person name="Ward R.D."/>
            <person name="Stajich J.E."/>
            <person name="Johansen J.R."/>
            <person name="Huntemann M."/>
            <person name="Clum A."/>
            <person name="Foster B."/>
            <person name="Foster B."/>
            <person name="Roux S."/>
            <person name="Palaniappan K."/>
            <person name="Varghese N."/>
            <person name="Mukherjee S."/>
            <person name="Reddy T.B.K."/>
            <person name="Daum C."/>
            <person name="Copeland A."/>
            <person name="Chen I.A."/>
            <person name="Ivanova N.N."/>
            <person name="Kyrpides N.C."/>
            <person name="Shapiro N."/>
            <person name="Eloe-Fadrosh E.A."/>
            <person name="Pietrasiak N."/>
        </authorList>
    </citation>
    <scope>NUCLEOTIDE SEQUENCE</scope>
    <source>
        <strain evidence="1">HA4357-MV3</strain>
    </source>
</reference>
<evidence type="ECO:0000313" key="2">
    <source>
        <dbReference type="Proteomes" id="UP000813215"/>
    </source>
</evidence>
<evidence type="ECO:0000313" key="1">
    <source>
        <dbReference type="EMBL" id="MBW4430220.1"/>
    </source>
</evidence>
<protein>
    <submittedName>
        <fullName evidence="1">Uncharacterized protein</fullName>
    </submittedName>
</protein>
<name>A0A9E3H4W1_9NOST</name>
<dbReference type="Proteomes" id="UP000813215">
    <property type="component" value="Unassembled WGS sequence"/>
</dbReference>
<organism evidence="1 2">
    <name type="scientific">Pelatocladus maniniholoensis HA4357-MV3</name>
    <dbReference type="NCBI Taxonomy" id="1117104"/>
    <lineage>
        <taxon>Bacteria</taxon>
        <taxon>Bacillati</taxon>
        <taxon>Cyanobacteriota</taxon>
        <taxon>Cyanophyceae</taxon>
        <taxon>Nostocales</taxon>
        <taxon>Nostocaceae</taxon>
        <taxon>Pelatocladus</taxon>
    </lineage>
</organism>
<gene>
    <name evidence="1" type="ORF">KME28_00210</name>
</gene>
<reference evidence="1" key="1">
    <citation type="submission" date="2021-05" db="EMBL/GenBank/DDBJ databases">
        <authorList>
            <person name="Pietrasiak N."/>
            <person name="Ward R."/>
            <person name="Stajich J.E."/>
            <person name="Kurbessoian T."/>
        </authorList>
    </citation>
    <scope>NUCLEOTIDE SEQUENCE</scope>
    <source>
        <strain evidence="1">HA4357-MV3</strain>
    </source>
</reference>
<accession>A0A9E3H4W1</accession>
<dbReference type="EMBL" id="JAHHHW010000003">
    <property type="protein sequence ID" value="MBW4430220.1"/>
    <property type="molecule type" value="Genomic_DNA"/>
</dbReference>
<sequence>MFNGNQMRQQQKFTAAEQQIISLGRVLQSLREEDNIDGLIATTISYLQDQFAYSLIKHLQNSIFCGKRTSIEVF</sequence>
<comment type="caution">
    <text evidence="1">The sequence shown here is derived from an EMBL/GenBank/DDBJ whole genome shotgun (WGS) entry which is preliminary data.</text>
</comment>
<dbReference type="AlphaFoldDB" id="A0A9E3H4W1"/>